<dbReference type="Pfam" id="PF03180">
    <property type="entry name" value="Lipoprotein_9"/>
    <property type="match status" value="1"/>
</dbReference>
<name>A0A386H3A2_9CLOT</name>
<dbReference type="Gene3D" id="3.40.190.10">
    <property type="entry name" value="Periplasmic binding protein-like II"/>
    <property type="match status" value="2"/>
</dbReference>
<accession>A0A386H3A2</accession>
<evidence type="ECO:0000256" key="8">
    <source>
        <dbReference type="SAM" id="SignalP"/>
    </source>
</evidence>
<dbReference type="PROSITE" id="PS51257">
    <property type="entry name" value="PROKAR_LIPOPROTEIN"/>
    <property type="match status" value="1"/>
</dbReference>
<keyword evidence="10" id="KW-1185">Reference proteome</keyword>
<comment type="subcellular location">
    <subcellularLocation>
        <location evidence="1">Membrane</location>
        <topology evidence="1">Lipid-anchor</topology>
    </subcellularLocation>
</comment>
<keyword evidence="5 6" id="KW-0449">Lipoprotein</keyword>
<feature type="signal peptide" evidence="8">
    <location>
        <begin position="1"/>
        <end position="19"/>
    </location>
</feature>
<dbReference type="SUPFAM" id="SSF53850">
    <property type="entry name" value="Periplasmic binding protein-like II"/>
    <property type="match status" value="1"/>
</dbReference>
<protein>
    <recommendedName>
        <fullName evidence="6">Lipoprotein</fullName>
    </recommendedName>
</protein>
<evidence type="ECO:0000256" key="3">
    <source>
        <dbReference type="ARBA" id="ARBA00023136"/>
    </source>
</evidence>
<evidence type="ECO:0000313" key="9">
    <source>
        <dbReference type="EMBL" id="AYD40160.1"/>
    </source>
</evidence>
<keyword evidence="3" id="KW-0472">Membrane</keyword>
<evidence type="ECO:0000256" key="4">
    <source>
        <dbReference type="ARBA" id="ARBA00023139"/>
    </source>
</evidence>
<dbReference type="PANTHER" id="PTHR30429">
    <property type="entry name" value="D-METHIONINE-BINDING LIPOPROTEIN METQ"/>
    <property type="match status" value="1"/>
</dbReference>
<reference evidence="9 10" key="1">
    <citation type="journal article" date="2019" name="Int. J. Syst. Evol. Microbiol.">
        <title>Clostridium fermenticellae sp. nov., isolated from the mud in a fermentation cellar for the production of the Chinese liquor, baijiu.</title>
        <authorList>
            <person name="Xu P.X."/>
            <person name="Chai L.J."/>
            <person name="Qiu T."/>
            <person name="Zhang X.J."/>
            <person name="Lu Z.M."/>
            <person name="Xiao C."/>
            <person name="Wang S.T."/>
            <person name="Shen C.H."/>
            <person name="Shi J.S."/>
            <person name="Xu Z.H."/>
        </authorList>
    </citation>
    <scope>NUCLEOTIDE SEQUENCE [LARGE SCALE GENOMIC DNA]</scope>
    <source>
        <strain evidence="9 10">JN500901</strain>
    </source>
</reference>
<dbReference type="PIRSF" id="PIRSF002854">
    <property type="entry name" value="MetQ"/>
    <property type="match status" value="1"/>
</dbReference>
<dbReference type="PANTHER" id="PTHR30429:SF0">
    <property type="entry name" value="METHIONINE-BINDING LIPOPROTEIN METQ"/>
    <property type="match status" value="1"/>
</dbReference>
<dbReference type="RefSeq" id="WP_119971452.1">
    <property type="nucleotide sequence ID" value="NZ_CP032416.1"/>
</dbReference>
<organism evidence="9 10">
    <name type="scientific">Clostridium fermenticellae</name>
    <dbReference type="NCBI Taxonomy" id="2068654"/>
    <lineage>
        <taxon>Bacteria</taxon>
        <taxon>Bacillati</taxon>
        <taxon>Bacillota</taxon>
        <taxon>Clostridia</taxon>
        <taxon>Eubacteriales</taxon>
        <taxon>Clostridiaceae</taxon>
        <taxon>Clostridium</taxon>
    </lineage>
</organism>
<sequence length="271" mass="29937">MKKILSIILSVLVLSVVFTGCGNTSTKDNPASKEKKVIKIGASPVPHAEILKKVKPILAKEGYDLQIKEFTDYVTPNTALDSGEIDANFFQHIPYLEKFNQEKHTDLVYTVKVHLEPMGIYSKKVKDIKDLKDGAVIAVPNDPTNEARALKVLQKSGLIKVKDGELISKTDITENKKNIQIKELDAPQLPRVLGDVDAAVINSNFAIEANLNPTKDAIAIEAKDSPYANVIVVRAKDKNKDFVKALDKAITSPEIKKFIEEKYKGSIIPSF</sequence>
<dbReference type="InterPro" id="IPR004872">
    <property type="entry name" value="Lipoprotein_NlpA"/>
</dbReference>
<evidence type="ECO:0000313" key="10">
    <source>
        <dbReference type="Proteomes" id="UP000266301"/>
    </source>
</evidence>
<feature type="lipid moiety-binding region" description="S-diacylglycerol cysteine" evidence="7">
    <location>
        <position position="21"/>
    </location>
</feature>
<keyword evidence="4" id="KW-0564">Palmitate</keyword>
<dbReference type="Proteomes" id="UP000266301">
    <property type="component" value="Chromosome"/>
</dbReference>
<dbReference type="KEGG" id="cfer:D4Z93_06360"/>
<evidence type="ECO:0000256" key="7">
    <source>
        <dbReference type="PIRSR" id="PIRSR002854-1"/>
    </source>
</evidence>
<evidence type="ECO:0000256" key="5">
    <source>
        <dbReference type="ARBA" id="ARBA00023288"/>
    </source>
</evidence>
<keyword evidence="2 8" id="KW-0732">Signal</keyword>
<dbReference type="AlphaFoldDB" id="A0A386H3A2"/>
<dbReference type="GO" id="GO:0016020">
    <property type="term" value="C:membrane"/>
    <property type="evidence" value="ECO:0007669"/>
    <property type="project" value="UniProtKB-SubCell"/>
</dbReference>
<dbReference type="OrthoDB" id="9812878at2"/>
<dbReference type="EMBL" id="CP032416">
    <property type="protein sequence ID" value="AYD40160.1"/>
    <property type="molecule type" value="Genomic_DNA"/>
</dbReference>
<dbReference type="CDD" id="cd13597">
    <property type="entry name" value="PBP2_lipoprotein_Tp32"/>
    <property type="match status" value="1"/>
</dbReference>
<evidence type="ECO:0000256" key="6">
    <source>
        <dbReference type="PIRNR" id="PIRNR002854"/>
    </source>
</evidence>
<feature type="chain" id="PRO_5039597980" description="Lipoprotein" evidence="8">
    <location>
        <begin position="20"/>
        <end position="271"/>
    </location>
</feature>
<proteinExistence type="inferred from homology"/>
<gene>
    <name evidence="9" type="ORF">D4Z93_06360</name>
</gene>
<evidence type="ECO:0000256" key="2">
    <source>
        <dbReference type="ARBA" id="ARBA00022729"/>
    </source>
</evidence>
<evidence type="ECO:0000256" key="1">
    <source>
        <dbReference type="ARBA" id="ARBA00004635"/>
    </source>
</evidence>
<comment type="similarity">
    <text evidence="6">Belongs to the nlpA lipoprotein family.</text>
</comment>